<evidence type="ECO:0000313" key="2">
    <source>
        <dbReference type="Proteomes" id="UP000294325"/>
    </source>
</evidence>
<dbReference type="EMBL" id="CP038033">
    <property type="protein sequence ID" value="QBQ55777.1"/>
    <property type="molecule type" value="Genomic_DNA"/>
</dbReference>
<dbReference type="Proteomes" id="UP000294325">
    <property type="component" value="Chromosome"/>
</dbReference>
<dbReference type="RefSeq" id="WP_134359034.1">
    <property type="nucleotide sequence ID" value="NZ_CP038033.1"/>
</dbReference>
<proteinExistence type="predicted"/>
<name>A0A4P7C282_9GAMM</name>
<dbReference type="OrthoDB" id="2088371at2"/>
<protein>
    <submittedName>
        <fullName evidence="1">Uncharacterized protein</fullName>
    </submittedName>
</protein>
<evidence type="ECO:0000313" key="1">
    <source>
        <dbReference type="EMBL" id="QBQ55777.1"/>
    </source>
</evidence>
<organism evidence="1 2">
    <name type="scientific">Nitrosococcus wardiae</name>
    <dbReference type="NCBI Taxonomy" id="1814290"/>
    <lineage>
        <taxon>Bacteria</taxon>
        <taxon>Pseudomonadati</taxon>
        <taxon>Pseudomonadota</taxon>
        <taxon>Gammaproteobacteria</taxon>
        <taxon>Chromatiales</taxon>
        <taxon>Chromatiaceae</taxon>
        <taxon>Nitrosococcus</taxon>
    </lineage>
</organism>
<dbReference type="KEGG" id="nwr:E3U44_15600"/>
<gene>
    <name evidence="1" type="ORF">E3U44_15600</name>
</gene>
<accession>A0A4P7C282</accession>
<sequence length="229" mass="26426">MLSKVSDSGSAWYPVPIKKLDTLLIKAIYSGRGYSHPYALRRNIAYNLQYLEYLDRTVQDLKLSSVLLTQTWKSFVIAGCGIIESLLHYLLIANGAHAKTKWDLVAVAPGNSKTWDGEVRKVDSHVYKKRSSPRLEQMRFDAMIKKSESKKVLGCEHSIYPLLKKLRPLRNKFHLQEIGNVVDTDWNAFNWSEACFMAQVIQRVFTSTIFNPNADERGYFDYLSRYHEI</sequence>
<dbReference type="AlphaFoldDB" id="A0A4P7C282"/>
<reference evidence="1 2" key="1">
    <citation type="submission" date="2019-03" db="EMBL/GenBank/DDBJ databases">
        <title>The genome sequence of Nitrosococcus wardiae strain D1FHST reveals the archetypal metabolic capacity of ammonia-oxidizing Gammaproteobacteria.</title>
        <authorList>
            <person name="Wang L."/>
            <person name="Lim C.K."/>
            <person name="Hanson T.E."/>
            <person name="Dang H."/>
            <person name="Klotz M.G."/>
        </authorList>
    </citation>
    <scope>NUCLEOTIDE SEQUENCE [LARGE SCALE GENOMIC DNA]</scope>
    <source>
        <strain evidence="1 2">D1FHS</strain>
    </source>
</reference>
<keyword evidence="2" id="KW-1185">Reference proteome</keyword>